<evidence type="ECO:0000256" key="1">
    <source>
        <dbReference type="SAM" id="MobiDB-lite"/>
    </source>
</evidence>
<feature type="compositionally biased region" description="Basic and acidic residues" evidence="1">
    <location>
        <begin position="153"/>
        <end position="164"/>
    </location>
</feature>
<feature type="region of interest" description="Disordered" evidence="1">
    <location>
        <begin position="18"/>
        <end position="43"/>
    </location>
</feature>
<dbReference type="Proteomes" id="UP000314294">
    <property type="component" value="Unassembled WGS sequence"/>
</dbReference>
<accession>A0A4Z2FW09</accession>
<sequence length="259" mass="29365">MAAGSLSLMLTGNDCEPCRRQRGHSSTDSCPSRSTHSQEMPRQRGTVVVTVNLEIGFSVCRLHELCSVRVDVLTKGYLWCGLVVKGNHRIDWDLTSRYYTSSSGFNGSVQLLSRCVITLLSPRRDDNSESIIHQDHQPLVQEEKREDDESEGDQGRGMEGWRGDDNWGVLLKKGLKEEQRTRKREEAVWKRSEEAKLGDGGRAGEQDVPRSNEKTRPLVLLEDMCCWCTTCKFSQDERKRNKALDKINSTAGKQTFMLI</sequence>
<protein>
    <submittedName>
        <fullName evidence="2">Uncharacterized protein</fullName>
    </submittedName>
</protein>
<evidence type="ECO:0000313" key="2">
    <source>
        <dbReference type="EMBL" id="TNN45161.1"/>
    </source>
</evidence>
<comment type="caution">
    <text evidence="2">The sequence shown here is derived from an EMBL/GenBank/DDBJ whole genome shotgun (WGS) entry which is preliminary data.</text>
</comment>
<feature type="region of interest" description="Disordered" evidence="1">
    <location>
        <begin position="182"/>
        <end position="212"/>
    </location>
</feature>
<dbReference type="EMBL" id="SRLO01000863">
    <property type="protein sequence ID" value="TNN45161.1"/>
    <property type="molecule type" value="Genomic_DNA"/>
</dbReference>
<feature type="compositionally biased region" description="Basic and acidic residues" evidence="1">
    <location>
        <begin position="127"/>
        <end position="144"/>
    </location>
</feature>
<reference evidence="2 3" key="1">
    <citation type="submission" date="2019-03" db="EMBL/GenBank/DDBJ databases">
        <title>First draft genome of Liparis tanakae, snailfish: a comprehensive survey of snailfish specific genes.</title>
        <authorList>
            <person name="Kim W."/>
            <person name="Song I."/>
            <person name="Jeong J.-H."/>
            <person name="Kim D."/>
            <person name="Kim S."/>
            <person name="Ryu S."/>
            <person name="Song J.Y."/>
            <person name="Lee S.K."/>
        </authorList>
    </citation>
    <scope>NUCLEOTIDE SEQUENCE [LARGE SCALE GENOMIC DNA]</scope>
    <source>
        <tissue evidence="2">Muscle</tissue>
    </source>
</reference>
<organism evidence="2 3">
    <name type="scientific">Liparis tanakae</name>
    <name type="common">Tanaka's snailfish</name>
    <dbReference type="NCBI Taxonomy" id="230148"/>
    <lineage>
        <taxon>Eukaryota</taxon>
        <taxon>Metazoa</taxon>
        <taxon>Chordata</taxon>
        <taxon>Craniata</taxon>
        <taxon>Vertebrata</taxon>
        <taxon>Euteleostomi</taxon>
        <taxon>Actinopterygii</taxon>
        <taxon>Neopterygii</taxon>
        <taxon>Teleostei</taxon>
        <taxon>Neoteleostei</taxon>
        <taxon>Acanthomorphata</taxon>
        <taxon>Eupercaria</taxon>
        <taxon>Perciformes</taxon>
        <taxon>Cottioidei</taxon>
        <taxon>Cottales</taxon>
        <taxon>Liparidae</taxon>
        <taxon>Liparis</taxon>
    </lineage>
</organism>
<proteinExistence type="predicted"/>
<feature type="compositionally biased region" description="Polar residues" evidence="1">
    <location>
        <begin position="24"/>
        <end position="40"/>
    </location>
</feature>
<dbReference type="AlphaFoldDB" id="A0A4Z2FW09"/>
<name>A0A4Z2FW09_9TELE</name>
<gene>
    <name evidence="2" type="ORF">EYF80_044637</name>
</gene>
<keyword evidence="3" id="KW-1185">Reference proteome</keyword>
<feature type="region of interest" description="Disordered" evidence="1">
    <location>
        <begin position="127"/>
        <end position="164"/>
    </location>
</feature>
<evidence type="ECO:0000313" key="3">
    <source>
        <dbReference type="Proteomes" id="UP000314294"/>
    </source>
</evidence>